<protein>
    <recommendedName>
        <fullName evidence="4">Lipoprotein</fullName>
    </recommendedName>
</protein>
<dbReference type="OrthoDB" id="1435518at2"/>
<evidence type="ECO:0008006" key="4">
    <source>
        <dbReference type="Google" id="ProtNLM"/>
    </source>
</evidence>
<feature type="signal peptide" evidence="1">
    <location>
        <begin position="1"/>
        <end position="21"/>
    </location>
</feature>
<dbReference type="EMBL" id="SBII01000005">
    <property type="protein sequence ID" value="RWX00355.1"/>
    <property type="molecule type" value="Genomic_DNA"/>
</dbReference>
<name>A0A444HAU9_9FLAO</name>
<dbReference type="RefSeq" id="WP_128389584.1">
    <property type="nucleotide sequence ID" value="NZ_SBII01000005.1"/>
</dbReference>
<dbReference type="AlphaFoldDB" id="A0A444HAU9"/>
<keyword evidence="1" id="KW-0732">Signal</keyword>
<gene>
    <name evidence="2" type="ORF">EPI11_08745</name>
</gene>
<comment type="caution">
    <text evidence="2">The sequence shown here is derived from an EMBL/GenBank/DDBJ whole genome shotgun (WGS) entry which is preliminary data.</text>
</comment>
<proteinExistence type="predicted"/>
<evidence type="ECO:0000256" key="1">
    <source>
        <dbReference type="SAM" id="SignalP"/>
    </source>
</evidence>
<dbReference type="PROSITE" id="PS51257">
    <property type="entry name" value="PROKAR_LIPOPROTEIN"/>
    <property type="match status" value="1"/>
</dbReference>
<reference evidence="2 3" key="1">
    <citation type="submission" date="2019-01" db="EMBL/GenBank/DDBJ databases">
        <title>Flavobacterium sp. nov.,isolated from freshwater.</title>
        <authorList>
            <person name="Zhang R."/>
            <person name="Du Z.-J."/>
        </authorList>
    </citation>
    <scope>NUCLEOTIDE SEQUENCE [LARGE SCALE GENOMIC DNA]</scope>
    <source>
        <strain evidence="2 3">1E403</strain>
    </source>
</reference>
<evidence type="ECO:0000313" key="2">
    <source>
        <dbReference type="EMBL" id="RWX00355.1"/>
    </source>
</evidence>
<keyword evidence="3" id="KW-1185">Reference proteome</keyword>
<accession>A0A444HAU9</accession>
<sequence>MKKTYLLFILSLFIVSCSSDDDNGNNNNPTPTNTFLPSNIGNYWVYDVQNSTISGRDSLYVANDTIINGSTFQKLRTKDQPFGFFSNALNKNAIRYDNGKIYLTGNAGLDFAADLPINIAVSNFIIFDQNAAENTELGTVSGTLEQEIEGFKIKFNYKLTSKTKATLANYTSGQQNYSNVRPVEITLNLEITAGLSGFPIAFPLLKPQNVVVSTQYYAENIGVVNATTDINYELEEIPLPDFQLPIPQSGTEHQVETLVNYNVD</sequence>
<organism evidence="2 3">
    <name type="scientific">Flavobacterium cerinum</name>
    <dbReference type="NCBI Taxonomy" id="2502784"/>
    <lineage>
        <taxon>Bacteria</taxon>
        <taxon>Pseudomonadati</taxon>
        <taxon>Bacteroidota</taxon>
        <taxon>Flavobacteriia</taxon>
        <taxon>Flavobacteriales</taxon>
        <taxon>Flavobacteriaceae</taxon>
        <taxon>Flavobacterium</taxon>
    </lineage>
</organism>
<feature type="chain" id="PRO_5019190809" description="Lipoprotein" evidence="1">
    <location>
        <begin position="22"/>
        <end position="264"/>
    </location>
</feature>
<evidence type="ECO:0000313" key="3">
    <source>
        <dbReference type="Proteomes" id="UP000287527"/>
    </source>
</evidence>
<dbReference type="Proteomes" id="UP000287527">
    <property type="component" value="Unassembled WGS sequence"/>
</dbReference>